<feature type="domain" description="OmpR/PhoB-type" evidence="9">
    <location>
        <begin position="124"/>
        <end position="218"/>
    </location>
</feature>
<evidence type="ECO:0000256" key="1">
    <source>
        <dbReference type="ARBA" id="ARBA00022553"/>
    </source>
</evidence>
<dbReference type="SMART" id="SM00448">
    <property type="entry name" value="REC"/>
    <property type="match status" value="1"/>
</dbReference>
<dbReference type="InterPro" id="IPR011006">
    <property type="entry name" value="CheY-like_superfamily"/>
</dbReference>
<keyword evidence="2" id="KW-0902">Two-component regulatory system</keyword>
<evidence type="ECO:0000256" key="2">
    <source>
        <dbReference type="ARBA" id="ARBA00023012"/>
    </source>
</evidence>
<dbReference type="EMBL" id="BAND01000083">
    <property type="protein sequence ID" value="GAJ29841.1"/>
    <property type="molecule type" value="Genomic_DNA"/>
</dbReference>
<organism evidence="10 11">
    <name type="scientific">Acidomonas methanolica NBRC 104435</name>
    <dbReference type="NCBI Taxonomy" id="1231351"/>
    <lineage>
        <taxon>Bacteria</taxon>
        <taxon>Pseudomonadati</taxon>
        <taxon>Pseudomonadota</taxon>
        <taxon>Alphaproteobacteria</taxon>
        <taxon>Acetobacterales</taxon>
        <taxon>Acetobacteraceae</taxon>
        <taxon>Acidomonas</taxon>
    </lineage>
</organism>
<dbReference type="CDD" id="cd00383">
    <property type="entry name" value="trans_reg_C"/>
    <property type="match status" value="1"/>
</dbReference>
<feature type="modified residue" description="4-aspartylphosphate" evidence="6">
    <location>
        <position position="51"/>
    </location>
</feature>
<dbReference type="Gene3D" id="3.40.50.2300">
    <property type="match status" value="1"/>
</dbReference>
<dbReference type="PANTHER" id="PTHR48111:SF37">
    <property type="entry name" value="RESPONSE REGULATOR PROTEIN CARR"/>
    <property type="match status" value="1"/>
</dbReference>
<dbReference type="SUPFAM" id="SSF52172">
    <property type="entry name" value="CheY-like"/>
    <property type="match status" value="1"/>
</dbReference>
<dbReference type="CDD" id="cd19934">
    <property type="entry name" value="REC_OmpR_EcPhoP-like"/>
    <property type="match status" value="1"/>
</dbReference>
<evidence type="ECO:0000256" key="7">
    <source>
        <dbReference type="PROSITE-ProRule" id="PRU01091"/>
    </source>
</evidence>
<dbReference type="GO" id="GO:0000156">
    <property type="term" value="F:phosphorelay response regulator activity"/>
    <property type="evidence" value="ECO:0007669"/>
    <property type="project" value="TreeGrafter"/>
</dbReference>
<dbReference type="GO" id="GO:0005829">
    <property type="term" value="C:cytosol"/>
    <property type="evidence" value="ECO:0007669"/>
    <property type="project" value="TreeGrafter"/>
</dbReference>
<dbReference type="GO" id="GO:0000976">
    <property type="term" value="F:transcription cis-regulatory region binding"/>
    <property type="evidence" value="ECO:0007669"/>
    <property type="project" value="TreeGrafter"/>
</dbReference>
<keyword evidence="5" id="KW-0804">Transcription</keyword>
<sequence length="232" mass="25831">MRVLLVEDDADLAERIARALRTEHFAVDIAENGEDGAHLGETERYDVAVLDLGLPKLDGLSVLRSWRQAGRPLPVLILTARDGWSEKVAGFKAGADDYLVKPFRIEELVMRLRALIRRAAGHADSVITCGPLRFDAQTGQFERDGLPLRLTAFEWRVLSCLMLRREAVVERADLIERVYEGDSDVDSNSIEVIIGRLRRKIGGERIETLRGRGYRLTAGMAENARPDGPKGG</sequence>
<evidence type="ECO:0000259" key="8">
    <source>
        <dbReference type="PROSITE" id="PS50110"/>
    </source>
</evidence>
<comment type="caution">
    <text evidence="10">The sequence shown here is derived from an EMBL/GenBank/DDBJ whole genome shotgun (WGS) entry which is preliminary data.</text>
</comment>
<protein>
    <submittedName>
        <fullName evidence="10">Two component transcriptional regulator</fullName>
    </submittedName>
</protein>
<dbReference type="PROSITE" id="PS50110">
    <property type="entry name" value="RESPONSE_REGULATORY"/>
    <property type="match status" value="1"/>
</dbReference>
<dbReference type="Gene3D" id="6.10.250.690">
    <property type="match status" value="1"/>
</dbReference>
<dbReference type="Pfam" id="PF00072">
    <property type="entry name" value="Response_reg"/>
    <property type="match status" value="1"/>
</dbReference>
<feature type="DNA-binding region" description="OmpR/PhoB-type" evidence="7">
    <location>
        <begin position="124"/>
        <end position="218"/>
    </location>
</feature>
<keyword evidence="11" id="KW-1185">Reference proteome</keyword>
<dbReference type="Gene3D" id="1.10.10.10">
    <property type="entry name" value="Winged helix-like DNA-binding domain superfamily/Winged helix DNA-binding domain"/>
    <property type="match status" value="1"/>
</dbReference>
<accession>A0A023D7S6</accession>
<dbReference type="InterPro" id="IPR001789">
    <property type="entry name" value="Sig_transdc_resp-reg_receiver"/>
</dbReference>
<keyword evidence="3" id="KW-0805">Transcription regulation</keyword>
<dbReference type="Pfam" id="PF00486">
    <property type="entry name" value="Trans_reg_C"/>
    <property type="match status" value="1"/>
</dbReference>
<dbReference type="GO" id="GO:0006355">
    <property type="term" value="P:regulation of DNA-templated transcription"/>
    <property type="evidence" value="ECO:0007669"/>
    <property type="project" value="InterPro"/>
</dbReference>
<dbReference type="RefSeq" id="WP_042060177.1">
    <property type="nucleotide sequence ID" value="NZ_BAND01000083.1"/>
</dbReference>
<gene>
    <name evidence="10" type="ORF">Amme_083_016</name>
</gene>
<dbReference type="FunFam" id="3.40.50.2300:FF:000002">
    <property type="entry name" value="DNA-binding response regulator PhoP"/>
    <property type="match status" value="1"/>
</dbReference>
<reference evidence="11" key="1">
    <citation type="journal article" date="2014" name="FEMS Microbiol. Lett.">
        <title>Draft Genomic DNA Sequence of the Facultatively Methylotrophic Bacterium Acidomonas methanolica type strain MB58.</title>
        <authorList>
            <person name="Higashiura N."/>
            <person name="Hadano H."/>
            <person name="Hirakawa H."/>
            <person name="Matsutani M."/>
            <person name="Takabe S."/>
            <person name="Matsushita K."/>
            <person name="Azuma Y."/>
        </authorList>
    </citation>
    <scope>NUCLEOTIDE SEQUENCE [LARGE SCALE GENOMIC DNA]</scope>
    <source>
        <strain evidence="11">MB58</strain>
    </source>
</reference>
<dbReference type="InterPro" id="IPR001867">
    <property type="entry name" value="OmpR/PhoB-type_DNA-bd"/>
</dbReference>
<evidence type="ECO:0000313" key="11">
    <source>
        <dbReference type="Proteomes" id="UP000019760"/>
    </source>
</evidence>
<dbReference type="AlphaFoldDB" id="A0A023D7S6"/>
<evidence type="ECO:0000256" key="5">
    <source>
        <dbReference type="ARBA" id="ARBA00023163"/>
    </source>
</evidence>
<proteinExistence type="predicted"/>
<dbReference type="SMART" id="SM00862">
    <property type="entry name" value="Trans_reg_C"/>
    <property type="match status" value="1"/>
</dbReference>
<evidence type="ECO:0000256" key="3">
    <source>
        <dbReference type="ARBA" id="ARBA00023015"/>
    </source>
</evidence>
<evidence type="ECO:0000259" key="9">
    <source>
        <dbReference type="PROSITE" id="PS51755"/>
    </source>
</evidence>
<feature type="domain" description="Response regulatory" evidence="8">
    <location>
        <begin position="2"/>
        <end position="116"/>
    </location>
</feature>
<keyword evidence="4 7" id="KW-0238">DNA-binding</keyword>
<reference evidence="10 11" key="2">
    <citation type="journal article" date="2014" name="FEMS Microbiol. Lett.">
        <title>Draft genomic DNA sequence of the facultatively methylotrophic bacterium Acidomonas methanolica type strain MB58.</title>
        <authorList>
            <person name="Higashiura N."/>
            <person name="Hadano H."/>
            <person name="Hirakawa H."/>
            <person name="Matsutani M."/>
            <person name="Takabe S."/>
            <person name="Matsushita K."/>
            <person name="Azuma Y."/>
        </authorList>
    </citation>
    <scope>NUCLEOTIDE SEQUENCE [LARGE SCALE GENOMIC DNA]</scope>
    <source>
        <strain evidence="10 11">MB58</strain>
    </source>
</reference>
<dbReference type="PROSITE" id="PS51755">
    <property type="entry name" value="OMPR_PHOB"/>
    <property type="match status" value="1"/>
</dbReference>
<dbReference type="InterPro" id="IPR036388">
    <property type="entry name" value="WH-like_DNA-bd_sf"/>
</dbReference>
<name>A0A023D7S6_ACIMT</name>
<dbReference type="PANTHER" id="PTHR48111">
    <property type="entry name" value="REGULATOR OF RPOS"/>
    <property type="match status" value="1"/>
</dbReference>
<dbReference type="GO" id="GO:0032993">
    <property type="term" value="C:protein-DNA complex"/>
    <property type="evidence" value="ECO:0007669"/>
    <property type="project" value="TreeGrafter"/>
</dbReference>
<dbReference type="Proteomes" id="UP000019760">
    <property type="component" value="Unassembled WGS sequence"/>
</dbReference>
<evidence type="ECO:0000313" key="10">
    <source>
        <dbReference type="EMBL" id="GAJ29841.1"/>
    </source>
</evidence>
<dbReference type="OrthoDB" id="9802426at2"/>
<evidence type="ECO:0000256" key="4">
    <source>
        <dbReference type="ARBA" id="ARBA00023125"/>
    </source>
</evidence>
<keyword evidence="1 6" id="KW-0597">Phosphoprotein</keyword>
<evidence type="ECO:0000256" key="6">
    <source>
        <dbReference type="PROSITE-ProRule" id="PRU00169"/>
    </source>
</evidence>
<dbReference type="InterPro" id="IPR039420">
    <property type="entry name" value="WalR-like"/>
</dbReference>